<evidence type="ECO:0000259" key="2">
    <source>
        <dbReference type="SMART" id="SM01204"/>
    </source>
</evidence>
<dbReference type="PANTHER" id="PTHR40252">
    <property type="entry name" value="BLR0328 PROTEIN"/>
    <property type="match status" value="1"/>
</dbReference>
<proteinExistence type="predicted"/>
<evidence type="ECO:0000313" key="4">
    <source>
        <dbReference type="EMBL" id="MDP2522347.1"/>
    </source>
</evidence>
<feature type="domain" description="FIST C-domain" evidence="2">
    <location>
        <begin position="232"/>
        <end position="363"/>
    </location>
</feature>
<protein>
    <submittedName>
        <fullName evidence="3">Nitric oxide-sensing protein NosP</fullName>
    </submittedName>
</protein>
<dbReference type="EMBL" id="JAUOPG010000004">
    <property type="protein sequence ID" value="MDO6453510.1"/>
    <property type="molecule type" value="Genomic_DNA"/>
</dbReference>
<comment type="caution">
    <text evidence="3">The sequence shown here is derived from an EMBL/GenBank/DDBJ whole genome shotgun (WGS) entry which is preliminary data.</text>
</comment>
<evidence type="ECO:0000313" key="5">
    <source>
        <dbReference type="Proteomes" id="UP001169862"/>
    </source>
</evidence>
<dbReference type="RefSeq" id="WP_075173170.1">
    <property type="nucleotide sequence ID" value="NZ_CP041336.1"/>
</dbReference>
<dbReference type="EMBL" id="JAUYVO010000004">
    <property type="protein sequence ID" value="MDP2522347.1"/>
    <property type="molecule type" value="Genomic_DNA"/>
</dbReference>
<dbReference type="Proteomes" id="UP001169862">
    <property type="component" value="Unassembled WGS sequence"/>
</dbReference>
<dbReference type="SMART" id="SM00897">
    <property type="entry name" value="FIST"/>
    <property type="match status" value="1"/>
</dbReference>
<sequence length="381" mass="41918">MPTSAITAYSNSSHIVTAVNELKEQLCSPKLGFVLFFCSAEYDLDKLATALNYAFYDVNIAGCTTAGEITAQGYAQGAISAIGFYREHFSVEVGLVEAMEQFSLPQAQNVVDKLIRKSRERQVAPIVGNSFVLTLLDGLSVQEEHVLVSLNAALGNIPNFGGSAGDDIHLTNTHVFANGSFHTGAAVVLLFNTDCEFQVFTTHHLKSLSEKLVVTAADRDSRRVYELNAEPAAQEYARMIGIAVEELNPEVFALNPVAVKIGEEFYVRSIQKVNDDLSLTFYCAVENGIVLTRMERGDMLADLTQQLSRIEEKIGEPQLTIGCDCFLRRLEAQHIPGRYQETSALLKKHRVIGFNTYGEHLEGMHINQTFTGVVIGQVTDD</sequence>
<keyword evidence="6" id="KW-1185">Reference proteome</keyword>
<evidence type="ECO:0000313" key="3">
    <source>
        <dbReference type="EMBL" id="MDO6453510.1"/>
    </source>
</evidence>
<reference evidence="3" key="1">
    <citation type="submission" date="2023-07" db="EMBL/GenBank/DDBJ databases">
        <title>Genome content predicts the carbon catabolic preferences of heterotrophic bacteria.</title>
        <authorList>
            <person name="Gralka M."/>
        </authorList>
    </citation>
    <scope>NUCLEOTIDE SEQUENCE</scope>
    <source>
        <strain evidence="4">5G01</strain>
        <strain evidence="3">I2M16</strain>
    </source>
</reference>
<dbReference type="InterPro" id="IPR013702">
    <property type="entry name" value="FIST_domain_N"/>
</dbReference>
<dbReference type="SMART" id="SM01204">
    <property type="entry name" value="FIST_C"/>
    <property type="match status" value="1"/>
</dbReference>
<dbReference type="GeneID" id="89457686"/>
<dbReference type="InterPro" id="IPR019494">
    <property type="entry name" value="FIST_C"/>
</dbReference>
<dbReference type="PANTHER" id="PTHR40252:SF2">
    <property type="entry name" value="BLR0328 PROTEIN"/>
    <property type="match status" value="1"/>
</dbReference>
<organism evidence="3 5">
    <name type="scientific">Neptunomonas phycophila</name>
    <dbReference type="NCBI Taxonomy" id="1572645"/>
    <lineage>
        <taxon>Bacteria</taxon>
        <taxon>Pseudomonadati</taxon>
        <taxon>Pseudomonadota</taxon>
        <taxon>Gammaproteobacteria</taxon>
        <taxon>Oceanospirillales</taxon>
        <taxon>Oceanospirillaceae</taxon>
        <taxon>Neptunomonas</taxon>
    </lineage>
</organism>
<gene>
    <name evidence="3" type="primary">nosP</name>
    <name evidence="3" type="ORF">Q4490_08030</name>
    <name evidence="4" type="ORF">Q8W30_07140</name>
</gene>
<dbReference type="NCBIfam" id="NF041558">
    <property type="entry name" value="NosP"/>
    <property type="match status" value="1"/>
</dbReference>
<feature type="domain" description="FIST" evidence="1">
    <location>
        <begin position="30"/>
        <end position="231"/>
    </location>
</feature>
<evidence type="ECO:0000259" key="1">
    <source>
        <dbReference type="SMART" id="SM00897"/>
    </source>
</evidence>
<dbReference type="Pfam" id="PF10442">
    <property type="entry name" value="FIST_C"/>
    <property type="match status" value="1"/>
</dbReference>
<dbReference type="Pfam" id="PF08495">
    <property type="entry name" value="FIST"/>
    <property type="match status" value="1"/>
</dbReference>
<dbReference type="Proteomes" id="UP001177341">
    <property type="component" value="Unassembled WGS sequence"/>
</dbReference>
<accession>A0AAW7XKZ1</accession>
<name>A0AAW7XKZ1_9GAMM</name>
<dbReference type="AlphaFoldDB" id="A0AAW7XKZ1"/>
<evidence type="ECO:0000313" key="6">
    <source>
        <dbReference type="Proteomes" id="UP001177341"/>
    </source>
</evidence>